<reference evidence="1" key="1">
    <citation type="submission" date="2020-07" db="EMBL/GenBank/DDBJ databases">
        <title>Huge and variable diversity of episymbiotic CPR bacteria and DPANN archaea in groundwater ecosystems.</title>
        <authorList>
            <person name="He C.Y."/>
            <person name="Keren R."/>
            <person name="Whittaker M."/>
            <person name="Farag I.F."/>
            <person name="Doudna J."/>
            <person name="Cate J.H.D."/>
            <person name="Banfield J.F."/>
        </authorList>
    </citation>
    <scope>NUCLEOTIDE SEQUENCE</scope>
    <source>
        <strain evidence="1">NC_groundwater_1296_Ag_S-0.2um_52_80</strain>
    </source>
</reference>
<gene>
    <name evidence="1" type="ORF">HY544_00785</name>
</gene>
<sequence>MDKQEFEQRRSSIRAGDLVLVVTDGYLSSDKTFTYALVGVYEPIDGKDHWYIAGKQDQDAWIGTGFTLGNTTAIDRRSVPDGVFQTRSGAQHIHVQYSHCRAVVQLMDASDLEGILVTAAIKRPENIYGL</sequence>
<evidence type="ECO:0000313" key="1">
    <source>
        <dbReference type="EMBL" id="MBI4210028.1"/>
    </source>
</evidence>
<dbReference type="EMBL" id="JACQPB010000009">
    <property type="protein sequence ID" value="MBI4210028.1"/>
    <property type="molecule type" value="Genomic_DNA"/>
</dbReference>
<dbReference type="AlphaFoldDB" id="A0A8T3YLT3"/>
<proteinExistence type="predicted"/>
<evidence type="ECO:0000313" key="2">
    <source>
        <dbReference type="Proteomes" id="UP000732298"/>
    </source>
</evidence>
<comment type="caution">
    <text evidence="1">The sequence shown here is derived from an EMBL/GenBank/DDBJ whole genome shotgun (WGS) entry which is preliminary data.</text>
</comment>
<organism evidence="1 2">
    <name type="scientific">Candidatus Iainarchaeum sp</name>
    <dbReference type="NCBI Taxonomy" id="3101447"/>
    <lineage>
        <taxon>Archaea</taxon>
        <taxon>Candidatus Iainarchaeota</taxon>
        <taxon>Candidatus Iainarchaeia</taxon>
        <taxon>Candidatus Iainarchaeales</taxon>
        <taxon>Candidatus Iainarchaeaceae</taxon>
        <taxon>Candidatus Iainarchaeum</taxon>
    </lineage>
</organism>
<protein>
    <submittedName>
        <fullName evidence="1">Uncharacterized protein</fullName>
    </submittedName>
</protein>
<name>A0A8T3YLT3_9ARCH</name>
<accession>A0A8T3YLT3</accession>
<dbReference type="Proteomes" id="UP000732298">
    <property type="component" value="Unassembled WGS sequence"/>
</dbReference>